<gene>
    <name evidence="6" type="ORF">BJ212DRAFT_1457668</name>
</gene>
<evidence type="ECO:0000313" key="7">
    <source>
        <dbReference type="Proteomes" id="UP000807769"/>
    </source>
</evidence>
<dbReference type="AlphaFoldDB" id="A0A9P7EHE7"/>
<accession>A0A9P7EHE7</accession>
<reference evidence="6" key="1">
    <citation type="journal article" date="2020" name="New Phytol.">
        <title>Comparative genomics reveals dynamic genome evolution in host specialist ectomycorrhizal fungi.</title>
        <authorList>
            <person name="Lofgren L.A."/>
            <person name="Nguyen N.H."/>
            <person name="Vilgalys R."/>
            <person name="Ruytinx J."/>
            <person name="Liao H.L."/>
            <person name="Branco S."/>
            <person name="Kuo A."/>
            <person name="LaButti K."/>
            <person name="Lipzen A."/>
            <person name="Andreopoulos W."/>
            <person name="Pangilinan J."/>
            <person name="Riley R."/>
            <person name="Hundley H."/>
            <person name="Na H."/>
            <person name="Barry K."/>
            <person name="Grigoriev I.V."/>
            <person name="Stajich J.E."/>
            <person name="Kennedy P.G."/>
        </authorList>
    </citation>
    <scope>NUCLEOTIDE SEQUENCE</scope>
    <source>
        <strain evidence="6">MN1</strain>
    </source>
</reference>
<keyword evidence="4 5" id="KW-0472">Membrane</keyword>
<protein>
    <recommendedName>
        <fullName evidence="5">Protein-S-isoprenylcysteine O-methyltransferase</fullName>
        <ecNumber evidence="5">2.1.1.100</ecNumber>
    </recommendedName>
</protein>
<dbReference type="GeneID" id="64632899"/>
<dbReference type="GO" id="GO:0005789">
    <property type="term" value="C:endoplasmic reticulum membrane"/>
    <property type="evidence" value="ECO:0007669"/>
    <property type="project" value="UniProtKB-SubCell"/>
</dbReference>
<feature type="transmembrane region" description="Helical" evidence="5">
    <location>
        <begin position="103"/>
        <end position="129"/>
    </location>
</feature>
<keyword evidence="2 5" id="KW-0812">Transmembrane</keyword>
<dbReference type="Proteomes" id="UP000807769">
    <property type="component" value="Unassembled WGS sequence"/>
</dbReference>
<dbReference type="PANTHER" id="PTHR12714">
    <property type="entry name" value="PROTEIN-S ISOPRENYLCYSTEINE O-METHYLTRANSFERASE"/>
    <property type="match status" value="1"/>
</dbReference>
<keyword evidence="5" id="KW-0949">S-adenosyl-L-methionine</keyword>
<evidence type="ECO:0000256" key="2">
    <source>
        <dbReference type="ARBA" id="ARBA00022692"/>
    </source>
</evidence>
<dbReference type="EC" id="2.1.1.100" evidence="5"/>
<keyword evidence="7" id="KW-1185">Reference proteome</keyword>
<comment type="caution">
    <text evidence="6">The sequence shown here is derived from an EMBL/GenBank/DDBJ whole genome shotgun (WGS) entry which is preliminary data.</text>
</comment>
<comment type="caution">
    <text evidence="5">Lacks conserved residue(s) required for the propagation of feature annotation.</text>
</comment>
<keyword evidence="5" id="KW-0256">Endoplasmic reticulum</keyword>
<sequence>MSLLKIPFIIAPAIGVHISFSSSSPPPSPEEKVESPTLEIIIIRFQSLWGNNTKKICTWAASSAEVVNILVMHVDPSQIPEGIYGARALQLLRVLHPTPITPAFLAGSLAVTIGGVFRLYCVSTLGKYWSWPLSIRRDHRLVTSGPYSLVRHPSYTGFLLQYIGLIVMYGEQGSWLRQSGILQVPLVNVLVAFGFIGFTVCAWMAISRPPVEDKMLQRALGKDWENWAKRVKYRLLPGVY</sequence>
<comment type="similarity">
    <text evidence="5">Belongs to the class VI-like SAM-binding methyltransferase superfamily. Isoprenylcysteine carboxyl methyltransferase family.</text>
</comment>
<evidence type="ECO:0000256" key="5">
    <source>
        <dbReference type="RuleBase" id="RU362022"/>
    </source>
</evidence>
<comment type="catalytic activity">
    <reaction evidence="5">
        <text>[protein]-C-terminal S-[(2E,6E)-farnesyl]-L-cysteine + S-adenosyl-L-methionine = [protein]-C-terminal S-[(2E,6E)-farnesyl]-L-cysteine methyl ester + S-adenosyl-L-homocysteine</text>
        <dbReference type="Rhea" id="RHEA:21672"/>
        <dbReference type="Rhea" id="RHEA-COMP:12125"/>
        <dbReference type="Rhea" id="RHEA-COMP:12126"/>
        <dbReference type="ChEBI" id="CHEBI:57856"/>
        <dbReference type="ChEBI" id="CHEBI:59789"/>
        <dbReference type="ChEBI" id="CHEBI:90510"/>
        <dbReference type="ChEBI" id="CHEBI:90511"/>
        <dbReference type="EC" id="2.1.1.100"/>
    </reaction>
</comment>
<dbReference type="GO" id="GO:0032259">
    <property type="term" value="P:methylation"/>
    <property type="evidence" value="ECO:0007669"/>
    <property type="project" value="UniProtKB-KW"/>
</dbReference>
<evidence type="ECO:0000256" key="3">
    <source>
        <dbReference type="ARBA" id="ARBA00022989"/>
    </source>
</evidence>
<comment type="subcellular location">
    <subcellularLocation>
        <location evidence="5">Endoplasmic reticulum membrane</location>
        <topology evidence="5">Multi-pass membrane protein</topology>
    </subcellularLocation>
    <subcellularLocation>
        <location evidence="1">Membrane</location>
        <topology evidence="1">Multi-pass membrane protein</topology>
    </subcellularLocation>
</comment>
<dbReference type="EMBL" id="JABBWG010000007">
    <property type="protein sequence ID" value="KAG1820970.1"/>
    <property type="molecule type" value="Genomic_DNA"/>
</dbReference>
<keyword evidence="5" id="KW-0808">Transferase</keyword>
<keyword evidence="3 5" id="KW-1133">Transmembrane helix</keyword>
<dbReference type="OrthoDB" id="422086at2759"/>
<keyword evidence="5" id="KW-0489">Methyltransferase</keyword>
<dbReference type="Pfam" id="PF04140">
    <property type="entry name" value="ICMT"/>
    <property type="match status" value="1"/>
</dbReference>
<name>A0A9P7EHE7_9AGAM</name>
<dbReference type="RefSeq" id="XP_041196037.1">
    <property type="nucleotide sequence ID" value="XM_041338883.1"/>
</dbReference>
<proteinExistence type="inferred from homology"/>
<evidence type="ECO:0000256" key="1">
    <source>
        <dbReference type="ARBA" id="ARBA00004141"/>
    </source>
</evidence>
<dbReference type="PANTHER" id="PTHR12714:SF9">
    <property type="entry name" value="PROTEIN-S-ISOPRENYLCYSTEINE O-METHYLTRANSFERASE"/>
    <property type="match status" value="1"/>
</dbReference>
<evidence type="ECO:0000313" key="6">
    <source>
        <dbReference type="EMBL" id="KAG1820970.1"/>
    </source>
</evidence>
<organism evidence="6 7">
    <name type="scientific">Suillus subaureus</name>
    <dbReference type="NCBI Taxonomy" id="48587"/>
    <lineage>
        <taxon>Eukaryota</taxon>
        <taxon>Fungi</taxon>
        <taxon>Dikarya</taxon>
        <taxon>Basidiomycota</taxon>
        <taxon>Agaricomycotina</taxon>
        <taxon>Agaricomycetes</taxon>
        <taxon>Agaricomycetidae</taxon>
        <taxon>Boletales</taxon>
        <taxon>Suillineae</taxon>
        <taxon>Suillaceae</taxon>
        <taxon>Suillus</taxon>
    </lineage>
</organism>
<dbReference type="GO" id="GO:0004671">
    <property type="term" value="F:protein C-terminal S-isoprenylcysteine carboxyl O-methyltransferase activity"/>
    <property type="evidence" value="ECO:0007669"/>
    <property type="project" value="UniProtKB-EC"/>
</dbReference>
<evidence type="ECO:0000256" key="4">
    <source>
        <dbReference type="ARBA" id="ARBA00023136"/>
    </source>
</evidence>
<feature type="transmembrane region" description="Helical" evidence="5">
    <location>
        <begin position="181"/>
        <end position="206"/>
    </location>
</feature>
<dbReference type="Gene3D" id="1.20.120.1630">
    <property type="match status" value="1"/>
</dbReference>
<dbReference type="InterPro" id="IPR007269">
    <property type="entry name" value="ICMT_MeTrfase"/>
</dbReference>